<feature type="transmembrane region" description="Helical" evidence="3">
    <location>
        <begin position="7"/>
        <end position="29"/>
    </location>
</feature>
<dbReference type="RefSeq" id="WP_345378167.1">
    <property type="nucleotide sequence ID" value="NZ_BAABRR010000001.1"/>
</dbReference>
<protein>
    <recommendedName>
        <fullName evidence="6">Pilus assembly protein PilO</fullName>
    </recommendedName>
</protein>
<comment type="caution">
    <text evidence="4">The sequence shown here is derived from an EMBL/GenBank/DDBJ whole genome shotgun (WGS) entry which is preliminary data.</text>
</comment>
<feature type="region of interest" description="Disordered" evidence="2">
    <location>
        <begin position="267"/>
        <end position="295"/>
    </location>
</feature>
<keyword evidence="1" id="KW-0175">Coiled coil</keyword>
<proteinExistence type="predicted"/>
<dbReference type="Proteomes" id="UP001426770">
    <property type="component" value="Unassembled WGS sequence"/>
</dbReference>
<dbReference type="EMBL" id="BAABRR010000001">
    <property type="protein sequence ID" value="GAA5517862.1"/>
    <property type="molecule type" value="Genomic_DNA"/>
</dbReference>
<evidence type="ECO:0000313" key="4">
    <source>
        <dbReference type="EMBL" id="GAA5517862.1"/>
    </source>
</evidence>
<evidence type="ECO:0000256" key="2">
    <source>
        <dbReference type="SAM" id="MobiDB-lite"/>
    </source>
</evidence>
<keyword evidence="3" id="KW-1133">Transmembrane helix</keyword>
<feature type="region of interest" description="Disordered" evidence="2">
    <location>
        <begin position="120"/>
        <end position="177"/>
    </location>
</feature>
<sequence>MKTQQRTGAWVFAAIVLAIVVGALAYLTLISPELDKATAASEEAQIARDANDLTEIQIQQMKALEQEVPDWREQIAKISLDMPPRVAQPSLERLVADSLATAGLPLVDFTTGRPEAIDPLAAAGTEPPTIAEPATTDGTAATPSPSPSPSATAAADADETSTDGTTGGAAGDTGATPVVEAPFDGLLAMPVSITTEGDPVRVLNFIKSMETQLTRFYTVTGFTIAKAAPAEESPGRPALTEDQWTVTITGMVFSLLDDTRSFVADDDTDLPEYVPGSPVDNAFRPLPGTEESAAN</sequence>
<name>A0ABP9WDE9_9MICO</name>
<gene>
    <name evidence="4" type="ORF">Lsed01_00278</name>
</gene>
<keyword evidence="3" id="KW-0812">Transmembrane</keyword>
<feature type="coiled-coil region" evidence="1">
    <location>
        <begin position="47"/>
        <end position="81"/>
    </location>
</feature>
<evidence type="ECO:0000256" key="3">
    <source>
        <dbReference type="SAM" id="Phobius"/>
    </source>
</evidence>
<organism evidence="4 5">
    <name type="scientific">Demequina sediminis</name>
    <dbReference type="NCBI Taxonomy" id="1930058"/>
    <lineage>
        <taxon>Bacteria</taxon>
        <taxon>Bacillati</taxon>
        <taxon>Actinomycetota</taxon>
        <taxon>Actinomycetes</taxon>
        <taxon>Micrococcales</taxon>
        <taxon>Demequinaceae</taxon>
        <taxon>Demequina</taxon>
    </lineage>
</organism>
<keyword evidence="5" id="KW-1185">Reference proteome</keyword>
<evidence type="ECO:0008006" key="6">
    <source>
        <dbReference type="Google" id="ProtNLM"/>
    </source>
</evidence>
<evidence type="ECO:0000256" key="1">
    <source>
        <dbReference type="SAM" id="Coils"/>
    </source>
</evidence>
<feature type="compositionally biased region" description="Low complexity" evidence="2">
    <location>
        <begin position="121"/>
        <end position="155"/>
    </location>
</feature>
<reference evidence="4 5" key="1">
    <citation type="submission" date="2024-02" db="EMBL/GenBank/DDBJ databases">
        <title>Lysinimicrobium sediminis NBRC 112286.</title>
        <authorList>
            <person name="Ichikawa N."/>
            <person name="Katano-Makiyama Y."/>
            <person name="Hidaka K."/>
        </authorList>
    </citation>
    <scope>NUCLEOTIDE SEQUENCE [LARGE SCALE GENOMIC DNA]</scope>
    <source>
        <strain evidence="4 5">NBRC 112286</strain>
    </source>
</reference>
<accession>A0ABP9WDE9</accession>
<evidence type="ECO:0000313" key="5">
    <source>
        <dbReference type="Proteomes" id="UP001426770"/>
    </source>
</evidence>
<keyword evidence="3" id="KW-0472">Membrane</keyword>